<feature type="transmembrane region" description="Helical" evidence="1">
    <location>
        <begin position="135"/>
        <end position="157"/>
    </location>
</feature>
<name>A0AAV8V2W6_9RHOD</name>
<dbReference type="AlphaFoldDB" id="A0AAV8V2W6"/>
<feature type="transmembrane region" description="Helical" evidence="1">
    <location>
        <begin position="102"/>
        <end position="123"/>
    </location>
</feature>
<feature type="transmembrane region" description="Helical" evidence="1">
    <location>
        <begin position="163"/>
        <end position="184"/>
    </location>
</feature>
<keyword evidence="3" id="KW-1185">Reference proteome</keyword>
<protein>
    <submittedName>
        <fullName evidence="2">Uncharacterized protein</fullName>
    </submittedName>
</protein>
<organism evidence="2 3">
    <name type="scientific">Rhodosorus marinus</name>
    <dbReference type="NCBI Taxonomy" id="101924"/>
    <lineage>
        <taxon>Eukaryota</taxon>
        <taxon>Rhodophyta</taxon>
        <taxon>Stylonematophyceae</taxon>
        <taxon>Stylonematales</taxon>
        <taxon>Stylonemataceae</taxon>
        <taxon>Rhodosorus</taxon>
    </lineage>
</organism>
<feature type="transmembrane region" description="Helical" evidence="1">
    <location>
        <begin position="78"/>
        <end position="96"/>
    </location>
</feature>
<keyword evidence="1" id="KW-1133">Transmembrane helix</keyword>
<keyword evidence="1" id="KW-0472">Membrane</keyword>
<evidence type="ECO:0000256" key="1">
    <source>
        <dbReference type="SAM" id="Phobius"/>
    </source>
</evidence>
<keyword evidence="1" id="KW-0812">Transmembrane</keyword>
<comment type="caution">
    <text evidence="2">The sequence shown here is derived from an EMBL/GenBank/DDBJ whole genome shotgun (WGS) entry which is preliminary data.</text>
</comment>
<feature type="transmembrane region" description="Helical" evidence="1">
    <location>
        <begin position="47"/>
        <end position="66"/>
    </location>
</feature>
<proteinExistence type="predicted"/>
<evidence type="ECO:0000313" key="2">
    <source>
        <dbReference type="EMBL" id="KAJ8908559.1"/>
    </source>
</evidence>
<feature type="transmembrane region" description="Helical" evidence="1">
    <location>
        <begin position="191"/>
        <end position="211"/>
    </location>
</feature>
<reference evidence="2 3" key="1">
    <citation type="journal article" date="2023" name="Nat. Commun.">
        <title>Origin of minicircular mitochondrial genomes in red algae.</title>
        <authorList>
            <person name="Lee Y."/>
            <person name="Cho C.H."/>
            <person name="Lee Y.M."/>
            <person name="Park S.I."/>
            <person name="Yang J.H."/>
            <person name="West J.A."/>
            <person name="Bhattacharya D."/>
            <person name="Yoon H.S."/>
        </authorList>
    </citation>
    <scope>NUCLEOTIDE SEQUENCE [LARGE SCALE GENOMIC DNA]</scope>
    <source>
        <strain evidence="2 3">CCMP1338</strain>
        <tissue evidence="2">Whole cell</tissue>
    </source>
</reference>
<evidence type="ECO:0000313" key="3">
    <source>
        <dbReference type="Proteomes" id="UP001157974"/>
    </source>
</evidence>
<accession>A0AAV8V2W6</accession>
<dbReference type="EMBL" id="JAMWBK010000001">
    <property type="protein sequence ID" value="KAJ8908559.1"/>
    <property type="molecule type" value="Genomic_DNA"/>
</dbReference>
<sequence>MAGDGGFNTYTPLDAEKDQYEYGEDFPLTSSVAESMNVVKLGFLSKVFSILFLEFLYMTAVAAGHFINEHAQESDHRWMLSSIPFLVLLLGAVFWFKTSSPLNLVLLALLVFCLSPVLFYLTVRMSNTFLAGTLELFLFQQTVTYAFLAIFCVIAKAEFSFRASFLFAGFVSLVFVIFAESVLVHASLYGAFLAAALALLLEAYVLLTIYLQCQELHPEAYDIAVVGLLTQVDVTFAYLRDKLTKKDRRQPISQSLSNYGSLNTLSRTQSK</sequence>
<dbReference type="Proteomes" id="UP001157974">
    <property type="component" value="Unassembled WGS sequence"/>
</dbReference>
<gene>
    <name evidence="2" type="ORF">NDN08_005264</name>
</gene>